<evidence type="ECO:0000313" key="4">
    <source>
        <dbReference type="Proteomes" id="UP000186098"/>
    </source>
</evidence>
<accession>A0A1N7K5F4</accession>
<evidence type="ECO:0000256" key="2">
    <source>
        <dbReference type="SAM" id="SignalP"/>
    </source>
</evidence>
<evidence type="ECO:0008006" key="5">
    <source>
        <dbReference type="Google" id="ProtNLM"/>
    </source>
</evidence>
<name>A0A1N7K5F4_9RHOB</name>
<reference evidence="4" key="1">
    <citation type="submission" date="2017-01" db="EMBL/GenBank/DDBJ databases">
        <authorList>
            <person name="Varghese N."/>
            <person name="Submissions S."/>
        </authorList>
    </citation>
    <scope>NUCLEOTIDE SEQUENCE [LARGE SCALE GENOMIC DNA]</scope>
    <source>
        <strain evidence="4">DSM 18714</strain>
    </source>
</reference>
<feature type="signal peptide" evidence="2">
    <location>
        <begin position="1"/>
        <end position="21"/>
    </location>
</feature>
<evidence type="ECO:0000313" key="3">
    <source>
        <dbReference type="EMBL" id="SIS56771.1"/>
    </source>
</evidence>
<organism evidence="3 4">
    <name type="scientific">Phaeovulum vinaykumarii</name>
    <dbReference type="NCBI Taxonomy" id="407234"/>
    <lineage>
        <taxon>Bacteria</taxon>
        <taxon>Pseudomonadati</taxon>
        <taxon>Pseudomonadota</taxon>
        <taxon>Alphaproteobacteria</taxon>
        <taxon>Rhodobacterales</taxon>
        <taxon>Paracoccaceae</taxon>
        <taxon>Phaeovulum</taxon>
    </lineage>
</organism>
<protein>
    <recommendedName>
        <fullName evidence="5">AAA+ family ATPase</fullName>
    </recommendedName>
</protein>
<dbReference type="EMBL" id="FTOM01000001">
    <property type="protein sequence ID" value="SIS56771.1"/>
    <property type="molecule type" value="Genomic_DNA"/>
</dbReference>
<dbReference type="STRING" id="407234.SAMN05421795_101626"/>
<keyword evidence="2" id="KW-0732">Signal</keyword>
<feature type="region of interest" description="Disordered" evidence="1">
    <location>
        <begin position="21"/>
        <end position="42"/>
    </location>
</feature>
<evidence type="ECO:0000256" key="1">
    <source>
        <dbReference type="SAM" id="MobiDB-lite"/>
    </source>
</evidence>
<dbReference type="AlphaFoldDB" id="A0A1N7K5F4"/>
<dbReference type="Proteomes" id="UP000186098">
    <property type="component" value="Unassembled WGS sequence"/>
</dbReference>
<feature type="chain" id="PRO_5013247138" description="AAA+ family ATPase" evidence="2">
    <location>
        <begin position="22"/>
        <end position="129"/>
    </location>
</feature>
<proteinExistence type="predicted"/>
<gene>
    <name evidence="3" type="ORF">SAMN05421795_101626</name>
</gene>
<sequence length="129" mass="13852">MKHALLSPALIAALLAAPLAAEEAAPQDAPPSHEDGSTERGFSLMEEGARLLMQGLADKIEPKLGEIGRGLDEAMADIEPALRELAEMIGDLRNYEPPERLPNGDIILRRKRDLPAPDAEPAPGTPFEL</sequence>
<keyword evidence="4" id="KW-1185">Reference proteome</keyword>
<dbReference type="RefSeq" id="WP_076363418.1">
    <property type="nucleotide sequence ID" value="NZ_FTOM01000001.1"/>
</dbReference>
<dbReference type="OrthoDB" id="7308154at2"/>